<dbReference type="Pfam" id="PF15561">
    <property type="entry name" value="Imm15"/>
    <property type="match status" value="1"/>
</dbReference>
<sequence length="183" mass="20976">MVEQPALIDPRFAADFARLIHHQLLDDFDSFLKRVDDFDEPPLYTQYAQLAFLGGLTTEQKNRLLIRATVAHLPRIVEHGHGHDFYCMVSILGWDEFENGGLIRPAFWYTNPSTRPDLGDPRGILDYVQFSPPASRYSMFVAGALDHDPGYLIHDDSGTGDPWMRRVYVRLGLYSSDVYQTLR</sequence>
<keyword evidence="2" id="KW-1185">Reference proteome</keyword>
<dbReference type="EMBL" id="FOVH01000002">
    <property type="protein sequence ID" value="SFN44979.1"/>
    <property type="molecule type" value="Genomic_DNA"/>
</dbReference>
<evidence type="ECO:0000313" key="2">
    <source>
        <dbReference type="Proteomes" id="UP000183413"/>
    </source>
</evidence>
<dbReference type="InterPro" id="IPR028264">
    <property type="entry name" value="Imm15"/>
</dbReference>
<dbReference type="InParanoid" id="A0A1I4Z4T2"/>
<reference evidence="1 2" key="1">
    <citation type="submission" date="2016-10" db="EMBL/GenBank/DDBJ databases">
        <authorList>
            <person name="de Groot N.N."/>
        </authorList>
    </citation>
    <scope>NUCLEOTIDE SEQUENCE [LARGE SCALE GENOMIC DNA]</scope>
    <source>
        <strain evidence="1 2">DSM 43067</strain>
    </source>
</reference>
<name>A0A1I4Z4T2_9ACTN</name>
<dbReference type="AlphaFoldDB" id="A0A1I4Z4T2"/>
<accession>A0A1I4Z4T2</accession>
<dbReference type="RefSeq" id="WP_075020191.1">
    <property type="nucleotide sequence ID" value="NZ_FOVH01000002.1"/>
</dbReference>
<organism evidence="1 2">
    <name type="scientific">Actinomadura madurae</name>
    <dbReference type="NCBI Taxonomy" id="1993"/>
    <lineage>
        <taxon>Bacteria</taxon>
        <taxon>Bacillati</taxon>
        <taxon>Actinomycetota</taxon>
        <taxon>Actinomycetes</taxon>
        <taxon>Streptosporangiales</taxon>
        <taxon>Thermomonosporaceae</taxon>
        <taxon>Actinomadura</taxon>
    </lineage>
</organism>
<dbReference type="Proteomes" id="UP000183413">
    <property type="component" value="Unassembled WGS sequence"/>
</dbReference>
<gene>
    <name evidence="1" type="ORF">SAMN04489713_10242</name>
</gene>
<evidence type="ECO:0000313" key="1">
    <source>
        <dbReference type="EMBL" id="SFN44979.1"/>
    </source>
</evidence>
<proteinExistence type="predicted"/>
<protein>
    <submittedName>
        <fullName evidence="1">Uncharacterized protein</fullName>
    </submittedName>
</protein>